<keyword evidence="5 7" id="KW-0408">Iron</keyword>
<dbReference type="GO" id="GO:0016705">
    <property type="term" value="F:oxidoreductase activity, acting on paired donors, with incorporation or reduction of molecular oxygen"/>
    <property type="evidence" value="ECO:0007669"/>
    <property type="project" value="InterPro"/>
</dbReference>
<evidence type="ECO:0000256" key="5">
    <source>
        <dbReference type="ARBA" id="ARBA00023004"/>
    </source>
</evidence>
<evidence type="ECO:0000313" key="10">
    <source>
        <dbReference type="Proteomes" id="UP000028123"/>
    </source>
</evidence>
<accession>A0A081P9U0</accession>
<feature type="binding site" description="axial binding residue" evidence="7">
    <location>
        <position position="395"/>
    </location>
    <ligand>
        <name>heme</name>
        <dbReference type="ChEBI" id="CHEBI:30413"/>
    </ligand>
    <ligandPart>
        <name>Fe</name>
        <dbReference type="ChEBI" id="CHEBI:18248"/>
    </ligandPart>
</feature>
<keyword evidence="6 8" id="KW-0503">Monooxygenase</keyword>
<proteinExistence type="inferred from homology"/>
<evidence type="ECO:0000256" key="6">
    <source>
        <dbReference type="ARBA" id="ARBA00023033"/>
    </source>
</evidence>
<dbReference type="RefSeq" id="WP_036676247.1">
    <property type="nucleotide sequence ID" value="NZ_JNVM01000003.1"/>
</dbReference>
<dbReference type="PANTHER" id="PTHR24291">
    <property type="entry name" value="CYTOCHROME P450 FAMILY 4"/>
    <property type="match status" value="1"/>
</dbReference>
<dbReference type="PRINTS" id="PR00463">
    <property type="entry name" value="EP450I"/>
</dbReference>
<evidence type="ECO:0000256" key="2">
    <source>
        <dbReference type="ARBA" id="ARBA00022617"/>
    </source>
</evidence>
<dbReference type="PROSITE" id="PS00086">
    <property type="entry name" value="CYTOCHROME_P450"/>
    <property type="match status" value="1"/>
</dbReference>
<reference evidence="9 10" key="1">
    <citation type="submission" date="2014-06" db="EMBL/GenBank/DDBJ databases">
        <title>Draft genome sequence of Paenibacillus sp. MSt1.</title>
        <authorList>
            <person name="Aw Y.K."/>
            <person name="Ong K.S."/>
            <person name="Gan H.M."/>
            <person name="Lee S.M."/>
        </authorList>
    </citation>
    <scope>NUCLEOTIDE SEQUENCE [LARGE SCALE GENOMIC DNA]</scope>
    <source>
        <strain evidence="9 10">MSt1</strain>
    </source>
</reference>
<comment type="caution">
    <text evidence="9">The sequence shown here is derived from an EMBL/GenBank/DDBJ whole genome shotgun (WGS) entry which is preliminary data.</text>
</comment>
<evidence type="ECO:0000313" key="9">
    <source>
        <dbReference type="EMBL" id="KEQ27463.1"/>
    </source>
</evidence>
<dbReference type="InterPro" id="IPR050196">
    <property type="entry name" value="Cytochrome_P450_Monoox"/>
</dbReference>
<dbReference type="eggNOG" id="COG2124">
    <property type="taxonomic scope" value="Bacteria"/>
</dbReference>
<dbReference type="PRINTS" id="PR00385">
    <property type="entry name" value="P450"/>
</dbReference>
<dbReference type="InterPro" id="IPR001128">
    <property type="entry name" value="Cyt_P450"/>
</dbReference>
<dbReference type="CDD" id="cd20620">
    <property type="entry name" value="CYP132-like"/>
    <property type="match status" value="1"/>
</dbReference>
<dbReference type="EMBL" id="JNVM01000003">
    <property type="protein sequence ID" value="KEQ27463.1"/>
    <property type="molecule type" value="Genomic_DNA"/>
</dbReference>
<protein>
    <submittedName>
        <fullName evidence="9">Cytochrome P450</fullName>
    </submittedName>
</protein>
<keyword evidence="2 7" id="KW-0349">Heme</keyword>
<dbReference type="InterPro" id="IPR017972">
    <property type="entry name" value="Cyt_P450_CS"/>
</dbReference>
<dbReference type="InterPro" id="IPR002401">
    <property type="entry name" value="Cyt_P450_E_grp-I"/>
</dbReference>
<dbReference type="PANTHER" id="PTHR24291:SF50">
    <property type="entry name" value="BIFUNCTIONAL ALBAFLAVENONE MONOOXYGENASE_TERPENE SYNTHASE"/>
    <property type="match status" value="1"/>
</dbReference>
<dbReference type="GO" id="GO:0005506">
    <property type="term" value="F:iron ion binding"/>
    <property type="evidence" value="ECO:0007669"/>
    <property type="project" value="InterPro"/>
</dbReference>
<name>A0A081P9U0_9BACL</name>
<evidence type="ECO:0000256" key="4">
    <source>
        <dbReference type="ARBA" id="ARBA00023002"/>
    </source>
</evidence>
<dbReference type="OrthoDB" id="9789468at2"/>
<dbReference type="SUPFAM" id="SSF48264">
    <property type="entry name" value="Cytochrome P450"/>
    <property type="match status" value="1"/>
</dbReference>
<evidence type="ECO:0000256" key="1">
    <source>
        <dbReference type="ARBA" id="ARBA00010617"/>
    </source>
</evidence>
<dbReference type="Proteomes" id="UP000028123">
    <property type="component" value="Unassembled WGS sequence"/>
</dbReference>
<comment type="cofactor">
    <cofactor evidence="7">
        <name>heme</name>
        <dbReference type="ChEBI" id="CHEBI:30413"/>
    </cofactor>
</comment>
<evidence type="ECO:0000256" key="3">
    <source>
        <dbReference type="ARBA" id="ARBA00022723"/>
    </source>
</evidence>
<evidence type="ECO:0000256" key="7">
    <source>
        <dbReference type="PIRSR" id="PIRSR602401-1"/>
    </source>
</evidence>
<sequence length="449" mass="50659">MSSTAHIPGPKGLPLSGNLLAFRKDPLRFLMKARQQYGDVAHIRFGPSRHVYLISDPEQIKEVLLTKQSAFRKAKGLQTAKAVVGEGILTSEGEKHMRQRRLMQPSFRKDRIGSYAEAMIDYGEKMLASWKSGEARVISDDMMQLTLDIITHTMFGTSITNGVDDISHAIDVGMKYVTHKATSMIDIPESFPTKSNLEFKQSAATLDKVIFGIIEERRKNPDASRGDLLSMLLAARDEEDGSGMSDQQVRDEVMTIFLAGHETTANTLSWTWYLLSQNPEAEKAFHEELDRVLDGRRPTYSDLEKLPYTQHVVSESMRLYPAAWAINREVQQEVEIGGNTYMPGDMLMMSQYVMHRRPDYYEEPERFKPERFAGDLLKKIPAFAYFPFGGGPRVCIGNNFALMEAALLLAKIGSRYTLRLTPDHPPVEPEPLVTLRPKGGLQMVVTARR</sequence>
<organism evidence="9 10">
    <name type="scientific">Paenibacillus tyrfis</name>
    <dbReference type="NCBI Taxonomy" id="1501230"/>
    <lineage>
        <taxon>Bacteria</taxon>
        <taxon>Bacillati</taxon>
        <taxon>Bacillota</taxon>
        <taxon>Bacilli</taxon>
        <taxon>Bacillales</taxon>
        <taxon>Paenibacillaceae</taxon>
        <taxon>Paenibacillus</taxon>
    </lineage>
</organism>
<keyword evidence="4 8" id="KW-0560">Oxidoreductase</keyword>
<keyword evidence="10" id="KW-1185">Reference proteome</keyword>
<dbReference type="Gene3D" id="1.10.630.10">
    <property type="entry name" value="Cytochrome P450"/>
    <property type="match status" value="1"/>
</dbReference>
<evidence type="ECO:0000256" key="8">
    <source>
        <dbReference type="RuleBase" id="RU000461"/>
    </source>
</evidence>
<gene>
    <name evidence="9" type="ORF">ET33_19670</name>
</gene>
<keyword evidence="3 7" id="KW-0479">Metal-binding</keyword>
<dbReference type="InterPro" id="IPR036396">
    <property type="entry name" value="Cyt_P450_sf"/>
</dbReference>
<dbReference type="AlphaFoldDB" id="A0A081P9U0"/>
<comment type="similarity">
    <text evidence="1 8">Belongs to the cytochrome P450 family.</text>
</comment>
<dbReference type="GO" id="GO:0020037">
    <property type="term" value="F:heme binding"/>
    <property type="evidence" value="ECO:0007669"/>
    <property type="project" value="InterPro"/>
</dbReference>
<dbReference type="GO" id="GO:0004497">
    <property type="term" value="F:monooxygenase activity"/>
    <property type="evidence" value="ECO:0007669"/>
    <property type="project" value="UniProtKB-KW"/>
</dbReference>
<dbReference type="Pfam" id="PF00067">
    <property type="entry name" value="p450"/>
    <property type="match status" value="1"/>
</dbReference>